<name>A0A4R2RHE1_9RHOB</name>
<evidence type="ECO:0000313" key="2">
    <source>
        <dbReference type="EMBL" id="TCP58605.1"/>
    </source>
</evidence>
<evidence type="ECO:0000256" key="1">
    <source>
        <dbReference type="SAM" id="MobiDB-lite"/>
    </source>
</evidence>
<organism evidence="2 3">
    <name type="scientific">Rhodovulum bhavnagarense</name>
    <dbReference type="NCBI Taxonomy" id="992286"/>
    <lineage>
        <taxon>Bacteria</taxon>
        <taxon>Pseudomonadati</taxon>
        <taxon>Pseudomonadota</taxon>
        <taxon>Alphaproteobacteria</taxon>
        <taxon>Rhodobacterales</taxon>
        <taxon>Paracoccaceae</taxon>
        <taxon>Rhodovulum</taxon>
    </lineage>
</organism>
<evidence type="ECO:0000313" key="3">
    <source>
        <dbReference type="Proteomes" id="UP000295050"/>
    </source>
</evidence>
<gene>
    <name evidence="2" type="ORF">EV663_12017</name>
</gene>
<dbReference type="AlphaFoldDB" id="A0A4R2RHE1"/>
<dbReference type="RefSeq" id="WP_132952986.1">
    <property type="nucleotide sequence ID" value="NZ_SLXU01000020.1"/>
</dbReference>
<accession>A0A4R2RHE1</accession>
<sequence>MIGQSQSTQHGDEEPKPTDQAGLGLPLRGFDEGEEAQSRSLPAKQDLKGLARGAVPNGYRDRSDRT</sequence>
<dbReference type="Proteomes" id="UP000295050">
    <property type="component" value="Unassembled WGS sequence"/>
</dbReference>
<comment type="caution">
    <text evidence="2">The sequence shown here is derived from an EMBL/GenBank/DDBJ whole genome shotgun (WGS) entry which is preliminary data.</text>
</comment>
<proteinExistence type="predicted"/>
<reference evidence="2 3" key="1">
    <citation type="submission" date="2019-03" db="EMBL/GenBank/DDBJ databases">
        <title>Genomic Encyclopedia of Type Strains, Phase IV (KMG-IV): sequencing the most valuable type-strain genomes for metagenomic binning, comparative biology and taxonomic classification.</title>
        <authorList>
            <person name="Goeker M."/>
        </authorList>
    </citation>
    <scope>NUCLEOTIDE SEQUENCE [LARGE SCALE GENOMIC DNA]</scope>
    <source>
        <strain evidence="2 3">DSM 24766</strain>
    </source>
</reference>
<keyword evidence="3" id="KW-1185">Reference proteome</keyword>
<protein>
    <submittedName>
        <fullName evidence="2">Uncharacterized protein</fullName>
    </submittedName>
</protein>
<dbReference type="OrthoDB" id="7160352at2"/>
<dbReference type="EMBL" id="SLXU01000020">
    <property type="protein sequence ID" value="TCP58605.1"/>
    <property type="molecule type" value="Genomic_DNA"/>
</dbReference>
<feature type="region of interest" description="Disordered" evidence="1">
    <location>
        <begin position="1"/>
        <end position="66"/>
    </location>
</feature>